<feature type="compositionally biased region" description="Basic and acidic residues" evidence="1">
    <location>
        <begin position="389"/>
        <end position="399"/>
    </location>
</feature>
<dbReference type="KEGG" id="ffu:CLAFUR5_06286"/>
<reference evidence="3" key="2">
    <citation type="journal article" date="2022" name="Microb. Genom.">
        <title>A chromosome-scale genome assembly of the tomato pathogen Cladosporium fulvum reveals a compartmentalized genome architecture and the presence of a dispensable chromosome.</title>
        <authorList>
            <person name="Zaccaron A.Z."/>
            <person name="Chen L.H."/>
            <person name="Samaras A."/>
            <person name="Stergiopoulos I."/>
        </authorList>
    </citation>
    <scope>NUCLEOTIDE SEQUENCE</scope>
    <source>
        <strain evidence="3">Race5_Kim</strain>
    </source>
</reference>
<feature type="compositionally biased region" description="Acidic residues" evidence="1">
    <location>
        <begin position="809"/>
        <end position="829"/>
    </location>
</feature>
<gene>
    <name evidence="3" type="ORF">CLAFUR5_06286</name>
</gene>
<evidence type="ECO:0000256" key="1">
    <source>
        <dbReference type="SAM" id="MobiDB-lite"/>
    </source>
</evidence>
<feature type="compositionally biased region" description="Low complexity" evidence="1">
    <location>
        <begin position="930"/>
        <end position="943"/>
    </location>
</feature>
<keyword evidence="4" id="KW-1185">Reference proteome</keyword>
<feature type="compositionally biased region" description="Polar residues" evidence="1">
    <location>
        <begin position="493"/>
        <end position="506"/>
    </location>
</feature>
<feature type="domain" description="Putative zinc-finger" evidence="2">
    <location>
        <begin position="1032"/>
        <end position="1053"/>
    </location>
</feature>
<feature type="region of interest" description="Disordered" evidence="1">
    <location>
        <begin position="380"/>
        <end position="580"/>
    </location>
</feature>
<evidence type="ECO:0000259" key="2">
    <source>
        <dbReference type="Pfam" id="PF10650"/>
    </source>
</evidence>
<feature type="region of interest" description="Disordered" evidence="1">
    <location>
        <begin position="683"/>
        <end position="965"/>
    </location>
</feature>
<organism evidence="3 4">
    <name type="scientific">Passalora fulva</name>
    <name type="common">Tomato leaf mold</name>
    <name type="synonym">Cladosporium fulvum</name>
    <dbReference type="NCBI Taxonomy" id="5499"/>
    <lineage>
        <taxon>Eukaryota</taxon>
        <taxon>Fungi</taxon>
        <taxon>Dikarya</taxon>
        <taxon>Ascomycota</taxon>
        <taxon>Pezizomycotina</taxon>
        <taxon>Dothideomycetes</taxon>
        <taxon>Dothideomycetidae</taxon>
        <taxon>Mycosphaerellales</taxon>
        <taxon>Mycosphaerellaceae</taxon>
        <taxon>Fulvia</taxon>
    </lineage>
</organism>
<feature type="compositionally biased region" description="Acidic residues" evidence="1">
    <location>
        <begin position="734"/>
        <end position="748"/>
    </location>
</feature>
<feature type="compositionally biased region" description="Low complexity" evidence="1">
    <location>
        <begin position="274"/>
        <end position="301"/>
    </location>
</feature>
<dbReference type="InterPro" id="IPR019607">
    <property type="entry name" value="Putative_zinc-finger_domain"/>
</dbReference>
<reference evidence="3" key="1">
    <citation type="submission" date="2021-12" db="EMBL/GenBank/DDBJ databases">
        <authorList>
            <person name="Zaccaron A."/>
            <person name="Stergiopoulos I."/>
        </authorList>
    </citation>
    <scope>NUCLEOTIDE SEQUENCE</scope>
    <source>
        <strain evidence="3">Race5_Kim</strain>
    </source>
</reference>
<feature type="compositionally biased region" description="Low complexity" evidence="1">
    <location>
        <begin position="25"/>
        <end position="36"/>
    </location>
</feature>
<dbReference type="RefSeq" id="XP_047761941.1">
    <property type="nucleotide sequence ID" value="XM_047905434.1"/>
</dbReference>
<dbReference type="OrthoDB" id="1922977at2759"/>
<feature type="compositionally biased region" description="Polar residues" evidence="1">
    <location>
        <begin position="764"/>
        <end position="776"/>
    </location>
</feature>
<feature type="compositionally biased region" description="Acidic residues" evidence="1">
    <location>
        <begin position="854"/>
        <end position="863"/>
    </location>
</feature>
<feature type="compositionally biased region" description="Acidic residues" evidence="1">
    <location>
        <begin position="870"/>
        <end position="887"/>
    </location>
</feature>
<feature type="region of interest" description="Disordered" evidence="1">
    <location>
        <begin position="1"/>
        <end position="37"/>
    </location>
</feature>
<dbReference type="GO" id="GO:0000178">
    <property type="term" value="C:exosome (RNase complex)"/>
    <property type="evidence" value="ECO:0007669"/>
    <property type="project" value="TreeGrafter"/>
</dbReference>
<dbReference type="AlphaFoldDB" id="A0A9Q8LHQ2"/>
<dbReference type="Pfam" id="PF10650">
    <property type="entry name" value="zf-C3H1"/>
    <property type="match status" value="1"/>
</dbReference>
<feature type="compositionally biased region" description="Acidic residues" evidence="1">
    <location>
        <begin position="110"/>
        <end position="126"/>
    </location>
</feature>
<feature type="compositionally biased region" description="Acidic residues" evidence="1">
    <location>
        <begin position="538"/>
        <end position="554"/>
    </location>
</feature>
<name>A0A9Q8LHQ2_PASFU</name>
<proteinExistence type="predicted"/>
<dbReference type="GeneID" id="71986164"/>
<feature type="region of interest" description="Disordered" evidence="1">
    <location>
        <begin position="615"/>
        <end position="664"/>
    </location>
</feature>
<feature type="compositionally biased region" description="Pro residues" evidence="1">
    <location>
        <begin position="68"/>
        <end position="94"/>
    </location>
</feature>
<feature type="compositionally biased region" description="Polar residues" evidence="1">
    <location>
        <begin position="416"/>
        <end position="453"/>
    </location>
</feature>
<feature type="compositionally biased region" description="Polar residues" evidence="1">
    <location>
        <begin position="889"/>
        <end position="906"/>
    </location>
</feature>
<feature type="compositionally biased region" description="Polar residues" evidence="1">
    <location>
        <begin position="463"/>
        <end position="480"/>
    </location>
</feature>
<feature type="compositionally biased region" description="Low complexity" evidence="1">
    <location>
        <begin position="165"/>
        <end position="174"/>
    </location>
</feature>
<protein>
    <submittedName>
        <fullName evidence="3">NURS complex subunit red1</fullName>
    </submittedName>
</protein>
<dbReference type="EMBL" id="CP090167">
    <property type="protein sequence ID" value="UJO17575.1"/>
    <property type="molecule type" value="Genomic_DNA"/>
</dbReference>
<feature type="compositionally biased region" description="Polar residues" evidence="1">
    <location>
        <begin position="177"/>
        <end position="194"/>
    </location>
</feature>
<dbReference type="InterPro" id="IPR039278">
    <property type="entry name" value="Red1"/>
</dbReference>
<feature type="compositionally biased region" description="Basic and acidic residues" evidence="1">
    <location>
        <begin position="913"/>
        <end position="924"/>
    </location>
</feature>
<feature type="region of interest" description="Disordered" evidence="1">
    <location>
        <begin position="64"/>
        <end position="203"/>
    </location>
</feature>
<feature type="compositionally biased region" description="Basic and acidic residues" evidence="1">
    <location>
        <begin position="789"/>
        <end position="801"/>
    </location>
</feature>
<dbReference type="Proteomes" id="UP000756132">
    <property type="component" value="Chromosome 5"/>
</dbReference>
<evidence type="ECO:0000313" key="3">
    <source>
        <dbReference type="EMBL" id="UJO17575.1"/>
    </source>
</evidence>
<feature type="region of interest" description="Disordered" evidence="1">
    <location>
        <begin position="265"/>
        <end position="325"/>
    </location>
</feature>
<dbReference type="PANTHER" id="PTHR21563:SF3">
    <property type="entry name" value="ZINC FINGER C3H1 DOMAIN-CONTAINING PROTEIN"/>
    <property type="match status" value="1"/>
</dbReference>
<sequence length="1127" mass="119945">MSQNLPFPFAGQPAVATPQQHNTSQTQAPTMAAPPAGSDMASLLAGMNITPDQLAKIAYLMQTGQLTLPPPPPPTLPVATPPAPPSNQAPPAPAADPRLNRQAPARDVDMDKEDGEVEEGEVDDMPEPVSREFLRTPPKGPRKRSRSPLPRFNNAQDARRHSQQHQRQPSPRAANGISRTSALNSSTNATHVQTNGDAGDARKAARNAAAKDIVLKLHNNGYSFDDVAKAISNRKVLRRVYNQLGLQAVSPEPAPGTLLTTAAVKSPVSEPQRKASQPKKAAPSKPATVDRSAYLAKLQAAKNKKAEPTAASASPIDKPRPSIPTTIKSVSTAAAATVPALAEKVASKNDLIRQRMAALAAERAAKEEAKRKVAEAAENGEVVVISSDEPQHNGTHDSSKPGLGDGHAGIRASEVVSDQHSPLTPRNISSGTSSQVPNVPQQPSTQQIASPTLNRGFGLPGLFTTSSPLSPASFLQQQTAAFAPPPGPAVQSRPDSASAINHTSAQKRPYGQITHTSAQKRPYGQINDDGDDRVVIVDSDEDDSEDDMDIDDDGAPGGSTVITGGASAPGLLRDFPPRPTLSKLATCVPGTPGTPGTPSQAQLKMDQEIADMKRKIAEAESRKRRKTGSTGQAQQVMTPSAEVVATERVQSTSTPGAEPGKLSLKEQREQLEQRLRDLQWQGIGTGFISPPAPVTAGPSDVQGVNGTLDGRPISSGRTLPKTASHVPALLDGPEVVDGEDGDDYEPDFDLVPTSPDGQPVTEVASETQLSNDQNLTVGAAVGSNLPPTHDLDAANRPHESEDVAQPSGDIEENDEDIDDDDDDDLDDIYADAADLNTMNEVRHPAPTTIPAPDYDQDDTDDAMDTSGDSTEAEPDGHESEEEYEPEFDTATSRSAQERQTTSSELNQGADLQMRMEADQSPREASEDDSSSAASSPTGDAADGFSSERTNDTTAEPAAGTIANIIAPELQSVVEEPVVPRTEPSHPTTSFKSYESPLVRFKDFRYHPEFAKTVSGGHRSLTYSNSIDAMKVLCPFEAAGQECKDPSCIHQHFKDMNLSDNDLLRLIGADRTPARTPEESQRWKNGLTAVVQSLRATNVGKDVECIATRIAEYRREFLGDPTQTILLK</sequence>
<dbReference type="GO" id="GO:0005634">
    <property type="term" value="C:nucleus"/>
    <property type="evidence" value="ECO:0007669"/>
    <property type="project" value="TreeGrafter"/>
</dbReference>
<accession>A0A9Q8LHQ2</accession>
<evidence type="ECO:0000313" key="4">
    <source>
        <dbReference type="Proteomes" id="UP000756132"/>
    </source>
</evidence>
<dbReference type="PANTHER" id="PTHR21563">
    <property type="entry name" value="ZINC FINGER C3H1 DOMAIN-CONTAINING PROTEIN"/>
    <property type="match status" value="1"/>
</dbReference>
<feature type="compositionally biased region" description="Polar residues" evidence="1">
    <location>
        <begin position="628"/>
        <end position="638"/>
    </location>
</feature>